<dbReference type="GeneID" id="36345945"/>
<accession>W6U1D4</accession>
<reference evidence="2 3" key="1">
    <citation type="journal article" date="2013" name="Nat. Genet.">
        <title>The genome of the hydatid tapeworm Echinococcus granulosus.</title>
        <authorList>
            <person name="Zheng H."/>
            <person name="Zhang W."/>
            <person name="Zhang L."/>
            <person name="Zhang Z."/>
            <person name="Li J."/>
            <person name="Lu G."/>
            <person name="Zhu Y."/>
            <person name="Wang Y."/>
            <person name="Huang Y."/>
            <person name="Liu J."/>
            <person name="Kang H."/>
            <person name="Chen J."/>
            <person name="Wang L."/>
            <person name="Chen A."/>
            <person name="Yu S."/>
            <person name="Gao Z."/>
            <person name="Jin L."/>
            <person name="Gu W."/>
            <person name="Wang Z."/>
            <person name="Zhao L."/>
            <person name="Shi B."/>
            <person name="Wen H."/>
            <person name="Lin R."/>
            <person name="Jones M.K."/>
            <person name="Brejova B."/>
            <person name="Vinar T."/>
            <person name="Zhao G."/>
            <person name="McManus D.P."/>
            <person name="Chen Z."/>
            <person name="Zhou Y."/>
            <person name="Wang S."/>
        </authorList>
    </citation>
    <scope>NUCLEOTIDE SEQUENCE [LARGE SCALE GENOMIC DNA]</scope>
</reference>
<name>W6U1D4_ECHGR</name>
<evidence type="ECO:0000256" key="1">
    <source>
        <dbReference type="SAM" id="Phobius"/>
    </source>
</evidence>
<keyword evidence="1" id="KW-1133">Transmembrane helix</keyword>
<sequence length="68" mass="7354">MLDCRGDARVTLNPISAVILLVSIVILSLAWPTTVTNAESLTNRLRGMARQHPIVALHTAFCGRPTAE</sequence>
<keyword evidence="1" id="KW-0812">Transmembrane</keyword>
<dbReference type="KEGG" id="egl:EGR_10230"/>
<dbReference type="CTD" id="36345945"/>
<protein>
    <submittedName>
        <fullName evidence="2">Uncharacterized protein</fullName>
    </submittedName>
</protein>
<gene>
    <name evidence="2" type="ORF">EGR_10230</name>
</gene>
<proteinExistence type="predicted"/>
<keyword evidence="1" id="KW-0472">Membrane</keyword>
<dbReference type="EMBL" id="APAU02000200">
    <property type="protein sequence ID" value="EUB54920.1"/>
    <property type="molecule type" value="Genomic_DNA"/>
</dbReference>
<evidence type="ECO:0000313" key="3">
    <source>
        <dbReference type="Proteomes" id="UP000019149"/>
    </source>
</evidence>
<dbReference type="Proteomes" id="UP000019149">
    <property type="component" value="Unassembled WGS sequence"/>
</dbReference>
<dbReference type="RefSeq" id="XP_024346116.1">
    <property type="nucleotide sequence ID" value="XM_024499479.1"/>
</dbReference>
<feature type="transmembrane region" description="Helical" evidence="1">
    <location>
        <begin position="12"/>
        <end position="31"/>
    </location>
</feature>
<evidence type="ECO:0000313" key="2">
    <source>
        <dbReference type="EMBL" id="EUB54920.1"/>
    </source>
</evidence>
<organism evidence="2 3">
    <name type="scientific">Echinococcus granulosus</name>
    <name type="common">Hydatid tapeworm</name>
    <dbReference type="NCBI Taxonomy" id="6210"/>
    <lineage>
        <taxon>Eukaryota</taxon>
        <taxon>Metazoa</taxon>
        <taxon>Spiralia</taxon>
        <taxon>Lophotrochozoa</taxon>
        <taxon>Platyhelminthes</taxon>
        <taxon>Cestoda</taxon>
        <taxon>Eucestoda</taxon>
        <taxon>Cyclophyllidea</taxon>
        <taxon>Taeniidae</taxon>
        <taxon>Echinococcus</taxon>
        <taxon>Echinococcus granulosus group</taxon>
    </lineage>
</organism>
<comment type="caution">
    <text evidence="2">The sequence shown here is derived from an EMBL/GenBank/DDBJ whole genome shotgun (WGS) entry which is preliminary data.</text>
</comment>
<keyword evidence="3" id="KW-1185">Reference proteome</keyword>
<dbReference type="AlphaFoldDB" id="W6U1D4"/>